<comment type="caution">
    <text evidence="3">The sequence shown here is derived from an EMBL/GenBank/DDBJ whole genome shotgun (WGS) entry which is preliminary data.</text>
</comment>
<feature type="compositionally biased region" description="Polar residues" evidence="2">
    <location>
        <begin position="92"/>
        <end position="102"/>
    </location>
</feature>
<feature type="compositionally biased region" description="Polar residues" evidence="2">
    <location>
        <begin position="960"/>
        <end position="971"/>
    </location>
</feature>
<feature type="coiled-coil region" evidence="1">
    <location>
        <begin position="21"/>
        <end position="48"/>
    </location>
</feature>
<dbReference type="EMBL" id="NBCO01000006">
    <property type="protein sequence ID" value="ORC91388.1"/>
    <property type="molecule type" value="Genomic_DNA"/>
</dbReference>
<feature type="coiled-coil region" evidence="1">
    <location>
        <begin position="407"/>
        <end position="434"/>
    </location>
</feature>
<feature type="region of interest" description="Disordered" evidence="2">
    <location>
        <begin position="786"/>
        <end position="885"/>
    </location>
</feature>
<evidence type="ECO:0000256" key="1">
    <source>
        <dbReference type="SAM" id="Coils"/>
    </source>
</evidence>
<organism evidence="3 4">
    <name type="scientific">Trypanosoma theileri</name>
    <dbReference type="NCBI Taxonomy" id="67003"/>
    <lineage>
        <taxon>Eukaryota</taxon>
        <taxon>Discoba</taxon>
        <taxon>Euglenozoa</taxon>
        <taxon>Kinetoplastea</taxon>
        <taxon>Metakinetoplastina</taxon>
        <taxon>Trypanosomatida</taxon>
        <taxon>Trypanosomatidae</taxon>
        <taxon>Trypanosoma</taxon>
    </lineage>
</organism>
<proteinExistence type="predicted"/>
<dbReference type="OrthoDB" id="244005at2759"/>
<evidence type="ECO:0000313" key="3">
    <source>
        <dbReference type="EMBL" id="ORC91388.1"/>
    </source>
</evidence>
<accession>A0A1X0P3K3</accession>
<dbReference type="VEuPathDB" id="TriTrypDB:TM35_000063930"/>
<feature type="region of interest" description="Disordered" evidence="2">
    <location>
        <begin position="959"/>
        <end position="980"/>
    </location>
</feature>
<gene>
    <name evidence="3" type="ORF">TM35_000063930</name>
</gene>
<sequence length="1022" mass="115666">MQPSALLNRQERELASEAPVLINVSRAEAQLQRELDQSTAERRRVEERQHVVFVRERAFVRSRVDREMEALLHGVAGVVPPSVIEPPILQSKPANKQSQSQQEGRKGKKVVLHEIPASSAVGKATGLPYNQKQQQQQQQQQQYQHGKMYVAGRDPAVVASPRKEMDELPRGFPIPFEDSGFQCVIQWAETSFQEVLLTALGPRSVREQRRGAEKPNRLLVSVACHLLNEVLSRDSKYSILWPLLRQVIFEATFTPGNFQSFQTPDFSDSTFSYSPFKNCHDFVNLHLWSNACISERKENVQLSQRILHMQDVVRKSHLVLRLAQRRVDRVSLEHTFRAWRTTTRRTRAFREAAMAYLLRVRRRIQVEGCFLRWRRIATQSHVASLVKMLKESELRVAFLENANNTAVDTLSKKLLEEQRNNEILKKRKEALKSQLAENHVLTLRTMHNELRQLQYNVLTAKKNAKRWERLAKTYTCQTKIITVSSTVRKSGLVLRRVEDEFVSRAVTAKDRLSEARQCLETFLLDWVNLFMRNSTGGVFWHAVSKIDTGLHEGDFGPTGLLKLVRALESLYIARGAKRMVYFPSAVQRETDVLTWKRENASDNSSDTVSETLFKEVKRVLYLQTAEGLFPSLLTHCSFLNDFFTPALFCKFPHPTAMLWVLATLFIGYVRTVGGGPVTAEQDVDSRLRCRGEDRLNNYVVDVVNVKDTAGTAERNAVSMSHTNVKEGRTFIVSNDTVLKKNARSFVRRRTFIRKPNSENGDVDGSQDGERLVDTLSDLEVYLGLDNADDESSSSDSSNNNDSSSSSSSRRSSRSSSPAVGAAGMGGNTNNTTGTDSKENVKSTANGTQGDGTPSDLHSNMHTPGISPKPAKQQIEMERRKRVKRKAHLIPPVSTSLTQATQREYVQLHQEEKKQRRIWAGLARVVCSLIVRFHILDLTPSPTLERKKTTLNKKPVALMPLSNTSGNVSTRFGSAHRGQRRSVRLMASSRSMDNSSKSFLDKQGESVTLRRWLEDAKGGPHQR</sequence>
<feature type="compositionally biased region" description="Polar residues" evidence="2">
    <location>
        <begin position="841"/>
        <end position="861"/>
    </location>
</feature>
<keyword evidence="4" id="KW-1185">Reference proteome</keyword>
<keyword evidence="1" id="KW-0175">Coiled coil</keyword>
<evidence type="ECO:0000256" key="2">
    <source>
        <dbReference type="SAM" id="MobiDB-lite"/>
    </source>
</evidence>
<feature type="compositionally biased region" description="Low complexity" evidence="2">
    <location>
        <begin position="793"/>
        <end position="816"/>
    </location>
</feature>
<dbReference type="GeneID" id="39983210"/>
<dbReference type="Proteomes" id="UP000192257">
    <property type="component" value="Unassembled WGS sequence"/>
</dbReference>
<protein>
    <submittedName>
        <fullName evidence="3">Uncharacterized protein</fullName>
    </submittedName>
</protein>
<reference evidence="3 4" key="1">
    <citation type="submission" date="2017-03" db="EMBL/GenBank/DDBJ databases">
        <title>An alternative strategy for trypanosome survival in the mammalian bloodstream revealed through genome and transcriptome analysis of the ubiquitous bovine parasite Trypanosoma (Megatrypanum) theileri.</title>
        <authorList>
            <person name="Kelly S."/>
            <person name="Ivens A."/>
            <person name="Mott A."/>
            <person name="O'Neill E."/>
            <person name="Emms D."/>
            <person name="Macleod O."/>
            <person name="Voorheis P."/>
            <person name="Matthews J."/>
            <person name="Matthews K."/>
            <person name="Carrington M."/>
        </authorList>
    </citation>
    <scope>NUCLEOTIDE SEQUENCE [LARGE SCALE GENOMIC DNA]</scope>
    <source>
        <strain evidence="3">Edinburgh</strain>
    </source>
</reference>
<feature type="region of interest" description="Disordered" evidence="2">
    <location>
        <begin position="87"/>
        <end position="109"/>
    </location>
</feature>
<dbReference type="RefSeq" id="XP_028885454.1">
    <property type="nucleotide sequence ID" value="XM_029023430.1"/>
</dbReference>
<name>A0A1X0P3K3_9TRYP</name>
<dbReference type="AlphaFoldDB" id="A0A1X0P3K3"/>
<evidence type="ECO:0000313" key="4">
    <source>
        <dbReference type="Proteomes" id="UP000192257"/>
    </source>
</evidence>